<protein>
    <recommendedName>
        <fullName evidence="6">Acyl-CoA dehydrogenase/oxidase C-terminal domain-containing protein</fullName>
    </recommendedName>
</protein>
<dbReference type="Pfam" id="PF00441">
    <property type="entry name" value="Acyl-CoA_dh_1"/>
    <property type="match status" value="1"/>
</dbReference>
<keyword evidence="8" id="KW-1185">Reference proteome</keyword>
<dbReference type="AlphaFoldDB" id="A0A7Y9YFK0"/>
<dbReference type="SUPFAM" id="SSF56645">
    <property type="entry name" value="Acyl-CoA dehydrogenase NM domain-like"/>
    <property type="match status" value="1"/>
</dbReference>
<evidence type="ECO:0000259" key="6">
    <source>
        <dbReference type="Pfam" id="PF00441"/>
    </source>
</evidence>
<reference evidence="7 8" key="1">
    <citation type="submission" date="2020-07" db="EMBL/GenBank/DDBJ databases">
        <title>Sequencing the genomes of 1000 actinobacteria strains.</title>
        <authorList>
            <person name="Klenk H.-P."/>
        </authorList>
    </citation>
    <scope>NUCLEOTIDE SEQUENCE [LARGE SCALE GENOMIC DNA]</scope>
    <source>
        <strain evidence="7 8">DSM 18248</strain>
    </source>
</reference>
<dbReference type="RefSeq" id="WP_179531204.1">
    <property type="nucleotide sequence ID" value="NZ_BAAAPP010000003.1"/>
</dbReference>
<dbReference type="PANTHER" id="PTHR48083:SF2">
    <property type="entry name" value="MEDIUM-CHAIN SPECIFIC ACYL-COA DEHYDROGENASE, MITOCHONDRIAL"/>
    <property type="match status" value="1"/>
</dbReference>
<dbReference type="InterPro" id="IPR009075">
    <property type="entry name" value="AcylCo_DH/oxidase_C"/>
</dbReference>
<sequence>MRFELDEDQRDFAAALESLLSGAGTVAAARAWADGDHAPGLGLWKRLADLGVLSLATEASPVEVAIALEALGRHAVPGPWVESAAYLPIALGREVEGVATVALPPHVPFALDADVADEVYVGATPATRVGEQVTSVDRTRRLFRVEGTGEPHREAIDLAVLATAAQLLGAGERVLADSVEYVKQRTQFGRPIGSYQAIKHALADVRIALDFARPLVLGAALDEIDVSAAKLAAGDAAYLASRVGLQVHGAIGYTAEFDLSVWLTKIRALVTAWGTPDFHRGRLAQQLGLD</sequence>
<evidence type="ECO:0000256" key="4">
    <source>
        <dbReference type="ARBA" id="ARBA00022827"/>
    </source>
</evidence>
<dbReference type="InterPro" id="IPR009100">
    <property type="entry name" value="AcylCoA_DH/oxidase_NM_dom_sf"/>
</dbReference>
<comment type="caution">
    <text evidence="7">The sequence shown here is derived from an EMBL/GenBank/DDBJ whole genome shotgun (WGS) entry which is preliminary data.</text>
</comment>
<proteinExistence type="inferred from homology"/>
<comment type="similarity">
    <text evidence="2">Belongs to the acyl-CoA dehydrogenase family.</text>
</comment>
<evidence type="ECO:0000256" key="2">
    <source>
        <dbReference type="ARBA" id="ARBA00009347"/>
    </source>
</evidence>
<dbReference type="InterPro" id="IPR050741">
    <property type="entry name" value="Acyl-CoA_dehydrogenase"/>
</dbReference>
<comment type="cofactor">
    <cofactor evidence="1">
        <name>FAD</name>
        <dbReference type="ChEBI" id="CHEBI:57692"/>
    </cofactor>
</comment>
<keyword evidence="5" id="KW-0560">Oxidoreductase</keyword>
<accession>A0A7Y9YFK0</accession>
<feature type="domain" description="Acyl-CoA dehydrogenase/oxidase C-terminal" evidence="6">
    <location>
        <begin position="161"/>
        <end position="287"/>
    </location>
</feature>
<dbReference type="SUPFAM" id="SSF47203">
    <property type="entry name" value="Acyl-CoA dehydrogenase C-terminal domain-like"/>
    <property type="match status" value="1"/>
</dbReference>
<dbReference type="Proteomes" id="UP000537326">
    <property type="component" value="Unassembled WGS sequence"/>
</dbReference>
<keyword evidence="3" id="KW-0285">Flavoprotein</keyword>
<dbReference type="GO" id="GO:0003995">
    <property type="term" value="F:acyl-CoA dehydrogenase activity"/>
    <property type="evidence" value="ECO:0007669"/>
    <property type="project" value="TreeGrafter"/>
</dbReference>
<dbReference type="EMBL" id="JACBZI010000001">
    <property type="protein sequence ID" value="NYI10347.1"/>
    <property type="molecule type" value="Genomic_DNA"/>
</dbReference>
<evidence type="ECO:0000256" key="5">
    <source>
        <dbReference type="ARBA" id="ARBA00023002"/>
    </source>
</evidence>
<dbReference type="GO" id="GO:0005737">
    <property type="term" value="C:cytoplasm"/>
    <property type="evidence" value="ECO:0007669"/>
    <property type="project" value="TreeGrafter"/>
</dbReference>
<dbReference type="InterPro" id="IPR036250">
    <property type="entry name" value="AcylCo_DH-like_C"/>
</dbReference>
<dbReference type="GO" id="GO:0050660">
    <property type="term" value="F:flavin adenine dinucleotide binding"/>
    <property type="evidence" value="ECO:0007669"/>
    <property type="project" value="InterPro"/>
</dbReference>
<gene>
    <name evidence="7" type="ORF">BKA05_001862</name>
</gene>
<dbReference type="Gene3D" id="1.10.540.10">
    <property type="entry name" value="Acyl-CoA dehydrogenase/oxidase, N-terminal domain"/>
    <property type="match status" value="1"/>
</dbReference>
<evidence type="ECO:0000256" key="1">
    <source>
        <dbReference type="ARBA" id="ARBA00001974"/>
    </source>
</evidence>
<evidence type="ECO:0000313" key="8">
    <source>
        <dbReference type="Proteomes" id="UP000537326"/>
    </source>
</evidence>
<name>A0A7Y9YFK0_9ACTN</name>
<keyword evidence="4" id="KW-0274">FAD</keyword>
<dbReference type="PANTHER" id="PTHR48083">
    <property type="entry name" value="MEDIUM-CHAIN SPECIFIC ACYL-COA DEHYDROGENASE, MITOCHONDRIAL-RELATED"/>
    <property type="match status" value="1"/>
</dbReference>
<organism evidence="7 8">
    <name type="scientific">Nocardioides marinus</name>
    <dbReference type="NCBI Taxonomy" id="374514"/>
    <lineage>
        <taxon>Bacteria</taxon>
        <taxon>Bacillati</taxon>
        <taxon>Actinomycetota</taxon>
        <taxon>Actinomycetes</taxon>
        <taxon>Propionibacteriales</taxon>
        <taxon>Nocardioidaceae</taxon>
        <taxon>Nocardioides</taxon>
    </lineage>
</organism>
<dbReference type="InterPro" id="IPR037069">
    <property type="entry name" value="AcylCoA_DH/ox_N_sf"/>
</dbReference>
<evidence type="ECO:0000256" key="3">
    <source>
        <dbReference type="ARBA" id="ARBA00022630"/>
    </source>
</evidence>
<dbReference type="Gene3D" id="1.20.140.10">
    <property type="entry name" value="Butyryl-CoA Dehydrogenase, subunit A, domain 3"/>
    <property type="match status" value="1"/>
</dbReference>
<dbReference type="GO" id="GO:0033539">
    <property type="term" value="P:fatty acid beta-oxidation using acyl-CoA dehydrogenase"/>
    <property type="evidence" value="ECO:0007669"/>
    <property type="project" value="TreeGrafter"/>
</dbReference>
<evidence type="ECO:0000313" key="7">
    <source>
        <dbReference type="EMBL" id="NYI10347.1"/>
    </source>
</evidence>